<reference evidence="4 5" key="1">
    <citation type="journal article" date="2015" name="Nature">
        <title>rRNA introns, odd ribosomes, and small enigmatic genomes across a large radiation of phyla.</title>
        <authorList>
            <person name="Brown C.T."/>
            <person name="Hug L.A."/>
            <person name="Thomas B.C."/>
            <person name="Sharon I."/>
            <person name="Castelle C.J."/>
            <person name="Singh A."/>
            <person name="Wilkins M.J."/>
            <person name="Williams K.H."/>
            <person name="Banfield J.F."/>
        </authorList>
    </citation>
    <scope>NUCLEOTIDE SEQUENCE [LARGE SCALE GENOMIC DNA]</scope>
</reference>
<accession>A0A0G0L9Q8</accession>
<dbReference type="InterPro" id="IPR015421">
    <property type="entry name" value="PyrdxlP-dep_Trfase_major"/>
</dbReference>
<dbReference type="InterPro" id="IPR049704">
    <property type="entry name" value="Aminotrans_3_PPA_site"/>
</dbReference>
<dbReference type="GO" id="GO:0030170">
    <property type="term" value="F:pyridoxal phosphate binding"/>
    <property type="evidence" value="ECO:0007669"/>
    <property type="project" value="InterPro"/>
</dbReference>
<dbReference type="InterPro" id="IPR005814">
    <property type="entry name" value="Aminotrans_3"/>
</dbReference>
<dbReference type="PATRIC" id="fig|1618334.3.peg.648"/>
<dbReference type="Gene3D" id="3.90.1150.10">
    <property type="entry name" value="Aspartate Aminotransferase, domain 1"/>
    <property type="match status" value="1"/>
</dbReference>
<evidence type="ECO:0000313" key="5">
    <source>
        <dbReference type="Proteomes" id="UP000033934"/>
    </source>
</evidence>
<dbReference type="AlphaFoldDB" id="A0A0G0L9Q8"/>
<dbReference type="PANTHER" id="PTHR43713">
    <property type="entry name" value="GLUTAMATE-1-SEMIALDEHYDE 2,1-AMINOMUTASE"/>
    <property type="match status" value="1"/>
</dbReference>
<dbReference type="Pfam" id="PF00202">
    <property type="entry name" value="Aminotran_3"/>
    <property type="match status" value="1"/>
</dbReference>
<dbReference type="SUPFAM" id="SSF53383">
    <property type="entry name" value="PLP-dependent transferases"/>
    <property type="match status" value="1"/>
</dbReference>
<evidence type="ECO:0000256" key="1">
    <source>
        <dbReference type="ARBA" id="ARBA00001933"/>
    </source>
</evidence>
<dbReference type="EMBL" id="LBVO01000047">
    <property type="protein sequence ID" value="KKQ87732.1"/>
    <property type="molecule type" value="Genomic_DNA"/>
</dbReference>
<dbReference type="Gene3D" id="3.40.640.10">
    <property type="entry name" value="Type I PLP-dependent aspartate aminotransferase-like (Major domain)"/>
    <property type="match status" value="1"/>
</dbReference>
<organism evidence="4 5">
    <name type="scientific">Berkelbacteria bacterium GW2011_GWA2_38_9</name>
    <dbReference type="NCBI Taxonomy" id="1618334"/>
    <lineage>
        <taxon>Bacteria</taxon>
        <taxon>Candidatus Berkelbacteria</taxon>
    </lineage>
</organism>
<dbReference type="GO" id="GO:0008483">
    <property type="term" value="F:transaminase activity"/>
    <property type="evidence" value="ECO:0007669"/>
    <property type="project" value="InterPro"/>
</dbReference>
<evidence type="ECO:0000313" key="4">
    <source>
        <dbReference type="EMBL" id="KKQ87732.1"/>
    </source>
</evidence>
<evidence type="ECO:0000256" key="3">
    <source>
        <dbReference type="RuleBase" id="RU003560"/>
    </source>
</evidence>
<comment type="caution">
    <text evidence="4">The sequence shown here is derived from an EMBL/GenBank/DDBJ whole genome shotgun (WGS) entry which is preliminary data.</text>
</comment>
<dbReference type="Proteomes" id="UP000033934">
    <property type="component" value="Unassembled WGS sequence"/>
</dbReference>
<protein>
    <submittedName>
        <fullName evidence="4">Glutamate-1-semialdehyde 2,1-aminomutase</fullName>
    </submittedName>
</protein>
<dbReference type="PROSITE" id="PS00600">
    <property type="entry name" value="AA_TRANSFER_CLASS_3"/>
    <property type="match status" value="1"/>
</dbReference>
<dbReference type="InterPro" id="IPR015422">
    <property type="entry name" value="PyrdxlP-dep_Trfase_small"/>
</dbReference>
<comment type="cofactor">
    <cofactor evidence="1">
        <name>pyridoxal 5'-phosphate</name>
        <dbReference type="ChEBI" id="CHEBI:597326"/>
    </cofactor>
</comment>
<gene>
    <name evidence="4" type="ORF">UT11_C0047G0004</name>
</gene>
<evidence type="ECO:0000256" key="2">
    <source>
        <dbReference type="ARBA" id="ARBA00022898"/>
    </source>
</evidence>
<comment type="similarity">
    <text evidence="3">Belongs to the class-III pyridoxal-phosphate-dependent aminotransferase family.</text>
</comment>
<sequence>MNYLAGGVNSPIPIPPGYPKDIISGRGPYVIDKNGKKYIDLWMGYGALIFGHADKDIIKTISETIKNGWFFSYQTDIEKEVAEILHEIIPSAERVRFATTGSDAVAYALRLARAYTGRKKILGIKGGYHGVHENMMPGSGTIFNLTPDLIHFNDPKAVEEKLKSKEYACFILEPILANCGCTPPNDGYLKKIRKICSETGTILIFDEIVNGFRIDVGGSQKFYNITPDLSTFSKAIAGGLPLSVVCGKKEIMENFAPQGGVFFANTFNGSPLSLFVAKTVIRKLKDGNVYKKNMKIGDDFREFLKEQIKRIGISASVQGISSMSTMAFGCKSFEKGILAENYDSKAYNLFIQKMAKKNVLFPPLPTETIFLSPVHESVFEEIKIAIKKSLEELKEEIY</sequence>
<keyword evidence="2 3" id="KW-0663">Pyridoxal phosphate</keyword>
<dbReference type="CDD" id="cd00610">
    <property type="entry name" value="OAT_like"/>
    <property type="match status" value="1"/>
</dbReference>
<name>A0A0G0L9Q8_9BACT</name>
<dbReference type="PANTHER" id="PTHR43713:SF3">
    <property type="entry name" value="GLUTAMATE-1-SEMIALDEHYDE 2,1-AMINOMUTASE 1, CHLOROPLASTIC-RELATED"/>
    <property type="match status" value="1"/>
</dbReference>
<dbReference type="InterPro" id="IPR015424">
    <property type="entry name" value="PyrdxlP-dep_Trfase"/>
</dbReference>
<proteinExistence type="inferred from homology"/>